<evidence type="ECO:0000313" key="2">
    <source>
        <dbReference type="EMBL" id="QNI32206.1"/>
    </source>
</evidence>
<evidence type="ECO:0000256" key="1">
    <source>
        <dbReference type="SAM" id="MobiDB-lite"/>
    </source>
</evidence>
<feature type="region of interest" description="Disordered" evidence="1">
    <location>
        <begin position="1"/>
        <end position="23"/>
    </location>
</feature>
<dbReference type="AlphaFoldDB" id="A0A7G8BI36"/>
<evidence type="ECO:0008006" key="4">
    <source>
        <dbReference type="Google" id="ProtNLM"/>
    </source>
</evidence>
<organism evidence="2 3">
    <name type="scientific">Alloacidobacterium dinghuense</name>
    <dbReference type="NCBI Taxonomy" id="2763107"/>
    <lineage>
        <taxon>Bacteria</taxon>
        <taxon>Pseudomonadati</taxon>
        <taxon>Acidobacteriota</taxon>
        <taxon>Terriglobia</taxon>
        <taxon>Terriglobales</taxon>
        <taxon>Acidobacteriaceae</taxon>
        <taxon>Alloacidobacterium</taxon>
    </lineage>
</organism>
<dbReference type="EMBL" id="CP060394">
    <property type="protein sequence ID" value="QNI32206.1"/>
    <property type="molecule type" value="Genomic_DNA"/>
</dbReference>
<feature type="compositionally biased region" description="Polar residues" evidence="1">
    <location>
        <begin position="1"/>
        <end position="19"/>
    </location>
</feature>
<keyword evidence="3" id="KW-1185">Reference proteome</keyword>
<dbReference type="Proteomes" id="UP000515312">
    <property type="component" value="Chromosome"/>
</dbReference>
<dbReference type="RefSeq" id="WP_186743161.1">
    <property type="nucleotide sequence ID" value="NZ_CP060394.1"/>
</dbReference>
<name>A0A7G8BI36_9BACT</name>
<proteinExistence type="predicted"/>
<gene>
    <name evidence="2" type="ORF">H7849_25000</name>
</gene>
<protein>
    <recommendedName>
        <fullName evidence="4">Cthe-2314-like HEPN domain-containing protein</fullName>
    </recommendedName>
</protein>
<accession>A0A7G8BI36</accession>
<reference evidence="2 3" key="1">
    <citation type="submission" date="2020-08" db="EMBL/GenBank/DDBJ databases">
        <title>Edaphobacter telluris sp. nov. and Acidobacterium dinghuensis sp. nov., two acidobacteria isolated from forest soil.</title>
        <authorList>
            <person name="Fu J."/>
            <person name="Qiu L."/>
        </authorList>
    </citation>
    <scope>NUCLEOTIDE SEQUENCE [LARGE SCALE GENOMIC DNA]</scope>
    <source>
        <strain evidence="2">4Y35</strain>
    </source>
</reference>
<sequence length="219" mass="25353">MSSMRTVLKSQWPDQTKSPPTLGRSALNPSELFIVDLFQHFVEIINSVERLRLIAALLGARPGRSPKVNKATYLSFLLESYLQELFVLRERFLLFAKYVKRKSKRLDPRDATKLDNLIKLTVTLFERRARQRSNHVHETRYTTDDISHAQGLELIANSPLPKDPIDPAAWRVHADLAYQETRKRLVKEVRKELEAIEKFQNVFFATIQPILAERICKSG</sequence>
<dbReference type="KEGG" id="adin:H7849_25000"/>
<evidence type="ECO:0000313" key="3">
    <source>
        <dbReference type="Proteomes" id="UP000515312"/>
    </source>
</evidence>